<keyword evidence="3" id="KW-1185">Reference proteome</keyword>
<dbReference type="EMBL" id="BMJJ01000007">
    <property type="protein sequence ID" value="GGD24513.1"/>
    <property type="molecule type" value="Genomic_DNA"/>
</dbReference>
<protein>
    <recommendedName>
        <fullName evidence="4">Transmembrane protein</fullName>
    </recommendedName>
</protein>
<organism evidence="2 3">
    <name type="scientific">Aureimonas glaciei</name>
    <dbReference type="NCBI Taxonomy" id="1776957"/>
    <lineage>
        <taxon>Bacteria</taxon>
        <taxon>Pseudomonadati</taxon>
        <taxon>Pseudomonadota</taxon>
        <taxon>Alphaproteobacteria</taxon>
        <taxon>Hyphomicrobiales</taxon>
        <taxon>Aurantimonadaceae</taxon>
        <taxon>Aureimonas</taxon>
    </lineage>
</organism>
<evidence type="ECO:0000313" key="2">
    <source>
        <dbReference type="EMBL" id="GGD24513.1"/>
    </source>
</evidence>
<keyword evidence="1" id="KW-0812">Transmembrane</keyword>
<evidence type="ECO:0008006" key="4">
    <source>
        <dbReference type="Google" id="ProtNLM"/>
    </source>
</evidence>
<sequence length="104" mass="11673">MNGDRDRENASLPEFLAFGQLPGPTKEFFGQLRPEEVDTLKKLSRLGPEEQDQLFQAIRLAHSFITAGKAAKWLIITMVGTFIGFMLLAENIQKAFAWFQGGTK</sequence>
<accession>A0A917DC97</accession>
<dbReference type="RefSeq" id="WP_188851950.1">
    <property type="nucleotide sequence ID" value="NZ_BMJJ01000007.1"/>
</dbReference>
<reference evidence="2" key="1">
    <citation type="journal article" date="2014" name="Int. J. Syst. Evol. Microbiol.">
        <title>Complete genome sequence of Corynebacterium casei LMG S-19264T (=DSM 44701T), isolated from a smear-ripened cheese.</title>
        <authorList>
            <consortium name="US DOE Joint Genome Institute (JGI-PGF)"/>
            <person name="Walter F."/>
            <person name="Albersmeier A."/>
            <person name="Kalinowski J."/>
            <person name="Ruckert C."/>
        </authorList>
    </citation>
    <scope>NUCLEOTIDE SEQUENCE</scope>
    <source>
        <strain evidence="2">CGMCC 1.15493</strain>
    </source>
</reference>
<gene>
    <name evidence="2" type="ORF">GCM10011335_29270</name>
</gene>
<proteinExistence type="predicted"/>
<evidence type="ECO:0000313" key="3">
    <source>
        <dbReference type="Proteomes" id="UP000613160"/>
    </source>
</evidence>
<evidence type="ECO:0000256" key="1">
    <source>
        <dbReference type="SAM" id="Phobius"/>
    </source>
</evidence>
<keyword evidence="1" id="KW-1133">Transmembrane helix</keyword>
<feature type="transmembrane region" description="Helical" evidence="1">
    <location>
        <begin position="70"/>
        <end position="89"/>
    </location>
</feature>
<comment type="caution">
    <text evidence="2">The sequence shown here is derived from an EMBL/GenBank/DDBJ whole genome shotgun (WGS) entry which is preliminary data.</text>
</comment>
<name>A0A917DC97_9HYPH</name>
<reference evidence="2" key="2">
    <citation type="submission" date="2020-09" db="EMBL/GenBank/DDBJ databases">
        <authorList>
            <person name="Sun Q."/>
            <person name="Zhou Y."/>
        </authorList>
    </citation>
    <scope>NUCLEOTIDE SEQUENCE</scope>
    <source>
        <strain evidence="2">CGMCC 1.15493</strain>
    </source>
</reference>
<dbReference type="AlphaFoldDB" id="A0A917DC97"/>
<keyword evidence="1" id="KW-0472">Membrane</keyword>
<dbReference type="Proteomes" id="UP000613160">
    <property type="component" value="Unassembled WGS sequence"/>
</dbReference>